<dbReference type="InterPro" id="IPR007887">
    <property type="entry name" value="MecA_N"/>
</dbReference>
<keyword evidence="1" id="KW-1133">Transmembrane helix</keyword>
<proteinExistence type="predicted"/>
<evidence type="ECO:0000259" key="2">
    <source>
        <dbReference type="Pfam" id="PF03717"/>
    </source>
</evidence>
<dbReference type="SUPFAM" id="SSF54427">
    <property type="entry name" value="NTF2-like"/>
    <property type="match status" value="1"/>
</dbReference>
<protein>
    <submittedName>
        <fullName evidence="4">Penicillin-binding family protein</fullName>
    </submittedName>
</protein>
<dbReference type="EMBL" id="AODF01000007">
    <property type="protein sequence ID" value="EUJ33200.1"/>
    <property type="molecule type" value="Genomic_DNA"/>
</dbReference>
<dbReference type="InterPro" id="IPR050515">
    <property type="entry name" value="Beta-lactam/transpept"/>
</dbReference>
<sequence length="246" mass="27461">MKQPFYKQRSWQIAIAAIILLLIAAIALFFIWGNQSADKKARQIAEDFTTDLKKADYKKLSETMSVKSLKSYNFTAEKVADKYETVYGGIGVKDISVKNLEVKPGKNSRTYDLSYELSMRTSLGKLRTQKYAATISNDKDNWKVDWNPGLIFPGMVADDKVRLTTDEAKRGDILDRNGKKLATMGNFEEAGIVPEQLSDGSAKDQELKAISEKLGVSLDEIHAALDQKWVKADSFVPLKTILDAPA</sequence>
<feature type="domain" description="Penicillin-binding protein dimerisation" evidence="2">
    <location>
        <begin position="166"/>
        <end position="240"/>
    </location>
</feature>
<dbReference type="Proteomes" id="UP000019249">
    <property type="component" value="Unassembled WGS sequence"/>
</dbReference>
<comment type="caution">
    <text evidence="4">The sequence shown here is derived from an EMBL/GenBank/DDBJ whole genome shotgun (WGS) entry which is preliminary data.</text>
</comment>
<dbReference type="Gene3D" id="3.30.1390.30">
    <property type="entry name" value="Penicillin-binding protein 2a, domain 3"/>
    <property type="match status" value="1"/>
</dbReference>
<keyword evidence="1" id="KW-0472">Membrane</keyword>
<dbReference type="Gene3D" id="3.10.450.100">
    <property type="entry name" value="NTF2-like, domain 1"/>
    <property type="match status" value="1"/>
</dbReference>
<keyword evidence="5" id="KW-1185">Reference proteome</keyword>
<dbReference type="InterPro" id="IPR032710">
    <property type="entry name" value="NTF2-like_dom_sf"/>
</dbReference>
<dbReference type="InterPro" id="IPR036138">
    <property type="entry name" value="PBP_dimer_sf"/>
</dbReference>
<organism evidence="4 5">
    <name type="scientific">Listeria floridensis FSL S10-1187</name>
    <dbReference type="NCBI Taxonomy" id="1265817"/>
    <lineage>
        <taxon>Bacteria</taxon>
        <taxon>Bacillati</taxon>
        <taxon>Bacillota</taxon>
        <taxon>Bacilli</taxon>
        <taxon>Bacillales</taxon>
        <taxon>Listeriaceae</taxon>
        <taxon>Listeria</taxon>
    </lineage>
</organism>
<evidence type="ECO:0000259" key="3">
    <source>
        <dbReference type="Pfam" id="PF05223"/>
    </source>
</evidence>
<gene>
    <name evidence="4" type="ORF">MFLO_04675</name>
</gene>
<feature type="domain" description="NTF2-like N-terminal transpeptidase" evidence="3">
    <location>
        <begin position="41"/>
        <end position="159"/>
    </location>
</feature>
<evidence type="ECO:0000256" key="1">
    <source>
        <dbReference type="SAM" id="Phobius"/>
    </source>
</evidence>
<evidence type="ECO:0000313" key="4">
    <source>
        <dbReference type="EMBL" id="EUJ33200.1"/>
    </source>
</evidence>
<feature type="transmembrane region" description="Helical" evidence="1">
    <location>
        <begin position="12"/>
        <end position="32"/>
    </location>
</feature>
<dbReference type="PANTHER" id="PTHR30627">
    <property type="entry name" value="PEPTIDOGLYCAN D,D-TRANSPEPTIDASE"/>
    <property type="match status" value="1"/>
</dbReference>
<accession>A0ABP3B102</accession>
<dbReference type="InterPro" id="IPR005311">
    <property type="entry name" value="PBP_dimer"/>
</dbReference>
<dbReference type="PANTHER" id="PTHR30627:SF25">
    <property type="entry name" value="PENICILLIN-BINDING PROTEIN 3"/>
    <property type="match status" value="1"/>
</dbReference>
<dbReference type="SUPFAM" id="SSF56519">
    <property type="entry name" value="Penicillin binding protein dimerisation domain"/>
    <property type="match status" value="1"/>
</dbReference>
<reference evidence="4 5" key="1">
    <citation type="journal article" date="2014" name="Int. J. Syst. Evol. Microbiol.">
        <title>Listeria floridensis sp. nov., Listeria aquatica sp. nov., Listeria cornellensis sp. nov., Listeria riparia sp. nov. and Listeria grandensis sp. nov., from agricultural and natural environments.</title>
        <authorList>
            <person name="den Bakker H.C."/>
            <person name="Warchocki S."/>
            <person name="Wright E.M."/>
            <person name="Allred A.F."/>
            <person name="Ahlstrom C."/>
            <person name="Manuel C.S."/>
            <person name="Stasiewicz M.J."/>
            <person name="Burrell A."/>
            <person name="Roof S."/>
            <person name="Strawn L."/>
            <person name="Fortes E.D."/>
            <person name="Nightingale K.K."/>
            <person name="Kephart D."/>
            <person name="Wiedmann M."/>
        </authorList>
    </citation>
    <scope>NUCLEOTIDE SEQUENCE [LARGE SCALE GENOMIC DNA]</scope>
    <source>
        <strain evidence="4 5">FSL S10-1187</strain>
    </source>
</reference>
<dbReference type="Pfam" id="PF05223">
    <property type="entry name" value="MecA_N"/>
    <property type="match status" value="1"/>
</dbReference>
<evidence type="ECO:0000313" key="5">
    <source>
        <dbReference type="Proteomes" id="UP000019249"/>
    </source>
</evidence>
<keyword evidence="1" id="KW-0812">Transmembrane</keyword>
<name>A0ABP3B102_9LIST</name>
<dbReference type="Pfam" id="PF03717">
    <property type="entry name" value="PBP_dimer"/>
    <property type="match status" value="1"/>
</dbReference>